<organism evidence="2 3">
    <name type="scientific">Rhizoctonia solani</name>
    <dbReference type="NCBI Taxonomy" id="456999"/>
    <lineage>
        <taxon>Eukaryota</taxon>
        <taxon>Fungi</taxon>
        <taxon>Dikarya</taxon>
        <taxon>Basidiomycota</taxon>
        <taxon>Agaricomycotina</taxon>
        <taxon>Agaricomycetes</taxon>
        <taxon>Cantharellales</taxon>
        <taxon>Ceratobasidiaceae</taxon>
        <taxon>Rhizoctonia</taxon>
    </lineage>
</organism>
<dbReference type="RefSeq" id="XP_043177803.1">
    <property type="nucleotide sequence ID" value="XM_043322307.1"/>
</dbReference>
<proteinExistence type="predicted"/>
<dbReference type="AlphaFoldDB" id="A0A8H8NPG8"/>
<reference evidence="2" key="1">
    <citation type="submission" date="2020-05" db="EMBL/GenBank/DDBJ databases">
        <title>Evolutionary and genomic comparisons of hybrid uninucleate and nonhybrid Rhizoctonia fungi.</title>
        <authorList>
            <person name="Li C."/>
            <person name="Chen X."/>
        </authorList>
    </citation>
    <scope>NUCLEOTIDE SEQUENCE</scope>
    <source>
        <strain evidence="2">AG-1 IA</strain>
    </source>
</reference>
<gene>
    <name evidence="2" type="ORF">RhiXN_02490</name>
</gene>
<feature type="compositionally biased region" description="Basic and acidic residues" evidence="1">
    <location>
        <begin position="287"/>
        <end position="299"/>
    </location>
</feature>
<feature type="region of interest" description="Disordered" evidence="1">
    <location>
        <begin position="1"/>
        <end position="37"/>
    </location>
</feature>
<dbReference type="GeneID" id="67024770"/>
<feature type="compositionally biased region" description="Pro residues" evidence="1">
    <location>
        <begin position="233"/>
        <end position="247"/>
    </location>
</feature>
<sequence length="472" mass="51416">MPPKSATSLRKGKERKSVPAANSTTPSPSKRGGCRPRTTRWSIHKVLNLLFIISKQRPEGSKRWELKHYNMLLKLPVLTGRKKMHPLHRLALAIDCNVGKAIGILTINNSPAQDPFNSNLNTEFEQAKSNMQQYGFDFNMLANFKTPLLDEDTFVDLDLDKGPAADQDANNNAGDSGADNRGNGKEVYQPSEANSVPDNGKPALKAHPPALCKSPPWDLHKLSGPAHKEPTLSGPPSPMPPVCPPVKTPARLLEKPSTSKPLNSCDAAPSKSVEGSKKRKVISNNQEVKEEHIGKREAKGPASKKHQASGPKGGSLKSKSQNTAALDNSVIDILSDKSPALLNKFLGKKQVGNVSTMTIQDLSKQNLLLCNQLATARNTIQQQGLQIIRLQSDLQVQACVEAKLARRAQLPYHLPPAFNPVPNREPPNLKHPFNQPILAITEPVNAMFGTPHLLRVFDSDPGLEATDDAALR</sequence>
<evidence type="ECO:0000313" key="2">
    <source>
        <dbReference type="EMBL" id="QRW17566.1"/>
    </source>
</evidence>
<protein>
    <submittedName>
        <fullName evidence="2">Uncharacterized protein</fullName>
    </submittedName>
</protein>
<accession>A0A8H8NPG8</accession>
<feature type="compositionally biased region" description="Low complexity" evidence="1">
    <location>
        <begin position="164"/>
        <end position="181"/>
    </location>
</feature>
<dbReference type="Proteomes" id="UP000650533">
    <property type="component" value="Chromosome 3"/>
</dbReference>
<dbReference type="KEGG" id="rsx:RhiXN_02490"/>
<feature type="compositionally biased region" description="Basic and acidic residues" evidence="1">
    <location>
        <begin position="218"/>
        <end position="230"/>
    </location>
</feature>
<evidence type="ECO:0000313" key="3">
    <source>
        <dbReference type="Proteomes" id="UP000650533"/>
    </source>
</evidence>
<name>A0A8H8NPG8_9AGAM</name>
<evidence type="ECO:0000256" key="1">
    <source>
        <dbReference type="SAM" id="MobiDB-lite"/>
    </source>
</evidence>
<dbReference type="EMBL" id="CP059660">
    <property type="protein sequence ID" value="QRW17566.1"/>
    <property type="molecule type" value="Genomic_DNA"/>
</dbReference>
<feature type="region of interest" description="Disordered" evidence="1">
    <location>
        <begin position="160"/>
        <end position="322"/>
    </location>
</feature>